<dbReference type="FunFam" id="1.20.1260.20:FF:000001">
    <property type="entry name" value="PPE family protein PPE41"/>
    <property type="match status" value="1"/>
</dbReference>
<dbReference type="Pfam" id="PF12484">
    <property type="entry name" value="PPE-SVP"/>
    <property type="match status" value="1"/>
</dbReference>
<gene>
    <name evidence="4" type="ORF">FPZ47_13610</name>
</gene>
<dbReference type="InterPro" id="IPR022171">
    <property type="entry name" value="PPE_C"/>
</dbReference>
<dbReference type="GO" id="GO:0052572">
    <property type="term" value="P:response to host immune response"/>
    <property type="evidence" value="ECO:0007669"/>
    <property type="project" value="TreeGrafter"/>
</dbReference>
<feature type="domain" description="PPE family C-terminal" evidence="3">
    <location>
        <begin position="305"/>
        <end position="396"/>
    </location>
</feature>
<dbReference type="Gene3D" id="1.20.1260.20">
    <property type="entry name" value="PPE superfamily"/>
    <property type="match status" value="1"/>
</dbReference>
<evidence type="ECO:0000259" key="3">
    <source>
        <dbReference type="Pfam" id="PF12484"/>
    </source>
</evidence>
<evidence type="ECO:0000313" key="5">
    <source>
        <dbReference type="Proteomes" id="UP000320513"/>
    </source>
</evidence>
<dbReference type="SUPFAM" id="SSF140459">
    <property type="entry name" value="PE/PPE dimer-like"/>
    <property type="match status" value="1"/>
</dbReference>
<dbReference type="Pfam" id="PF00823">
    <property type="entry name" value="PPE"/>
    <property type="match status" value="1"/>
</dbReference>
<dbReference type="PANTHER" id="PTHR46766:SF1">
    <property type="entry name" value="GLUTAMINE-RICH PROTEIN 2"/>
    <property type="match status" value="1"/>
</dbReference>
<dbReference type="InterPro" id="IPR038332">
    <property type="entry name" value="PPE_sf"/>
</dbReference>
<dbReference type="RefSeq" id="WP_144951933.1">
    <property type="nucleotide sequence ID" value="NZ_VMQU01000050.1"/>
</dbReference>
<reference evidence="4 5" key="1">
    <citation type="submission" date="2019-07" db="EMBL/GenBank/DDBJ databases">
        <title>New Mycobacterium species.</title>
        <authorList>
            <person name="Tortoli E."/>
            <person name="Ghielmetti G."/>
            <person name="Friedel U."/>
            <person name="Trovato A."/>
        </authorList>
    </citation>
    <scope>NUCLEOTIDE SEQUENCE [LARGE SCALE GENOMIC DNA]</scope>
    <source>
        <strain evidence="4 5">16-83</strain>
    </source>
</reference>
<dbReference type="AlphaFoldDB" id="A0A557XRV0"/>
<protein>
    <submittedName>
        <fullName evidence="4">PPE family protein</fullName>
    </submittedName>
</protein>
<dbReference type="Proteomes" id="UP000320513">
    <property type="component" value="Unassembled WGS sequence"/>
</dbReference>
<dbReference type="EMBL" id="VMQU01000050">
    <property type="protein sequence ID" value="TVS88684.1"/>
    <property type="molecule type" value="Genomic_DNA"/>
</dbReference>
<dbReference type="PANTHER" id="PTHR46766">
    <property type="entry name" value="GLUTAMINE-RICH PROTEIN 2"/>
    <property type="match status" value="1"/>
</dbReference>
<evidence type="ECO:0000313" key="4">
    <source>
        <dbReference type="EMBL" id="TVS88684.1"/>
    </source>
</evidence>
<feature type="domain" description="PPE" evidence="2">
    <location>
        <begin position="3"/>
        <end position="165"/>
    </location>
</feature>
<dbReference type="OrthoDB" id="4753567at2"/>
<evidence type="ECO:0000256" key="1">
    <source>
        <dbReference type="ARBA" id="ARBA00010652"/>
    </source>
</evidence>
<organism evidence="4 5">
    <name type="scientific">Mycobacterium helveticum</name>
    <dbReference type="NCBI Taxonomy" id="2592811"/>
    <lineage>
        <taxon>Bacteria</taxon>
        <taxon>Bacillati</taxon>
        <taxon>Actinomycetota</taxon>
        <taxon>Actinomycetes</taxon>
        <taxon>Mycobacteriales</taxon>
        <taxon>Mycobacteriaceae</taxon>
        <taxon>Mycobacterium</taxon>
    </lineage>
</organism>
<accession>A0A557XRV0</accession>
<name>A0A557XRV0_9MYCO</name>
<dbReference type="InterPro" id="IPR000030">
    <property type="entry name" value="PPE_dom"/>
</dbReference>
<sequence>MLDFGVLPPEINSARMYAGTGSGPMMAAAAAWDVLANGLESVSRGYSSVITRLQGESWSGGASEAMSSAIAPYVAWVATAGAKAEEAASQARAAAAAYETAFAATVPPPLVTANRTQLAKLVAHNVFGQYTAEIAATEAQYEQMWAQDAAAMYTYAASSSAATTLSQFGRPPQTTSATAQPAQAAAVAQSTGNAGAGNAQTTLSQLMSSVPQQLQSLASTSNPAQGTGATSLLTAFEGFNTVISTPGSFGDGISRTFTSAGSFGTGLQRVGLQGGTTLPPAIGGARAAAADAGAAGLRHVPGPVAAQAGTASALGKLSVPQSWATTNPAATPVAEPVWLSDADIGGGPSWEEVTPATNMWNGAPAAGTGAKSSGVSGSTVNNVLRVGPRKFTMPRPSLGG</sequence>
<evidence type="ECO:0000259" key="2">
    <source>
        <dbReference type="Pfam" id="PF00823"/>
    </source>
</evidence>
<keyword evidence="5" id="KW-1185">Reference proteome</keyword>
<comment type="caution">
    <text evidence="4">The sequence shown here is derived from an EMBL/GenBank/DDBJ whole genome shotgun (WGS) entry which is preliminary data.</text>
</comment>
<comment type="similarity">
    <text evidence="1">Belongs to the mycobacterial PPE family.</text>
</comment>
<proteinExistence type="inferred from homology"/>